<feature type="domain" description="Laminin G" evidence="2">
    <location>
        <begin position="91"/>
        <end position="270"/>
    </location>
</feature>
<dbReference type="InterPro" id="IPR050372">
    <property type="entry name" value="Neurexin-related_CASP"/>
</dbReference>
<comment type="caution">
    <text evidence="3">The sequence shown here is derived from an EMBL/GenBank/DDBJ whole genome shotgun (WGS) entry which is preliminary data.</text>
</comment>
<dbReference type="OrthoDB" id="5857151at2759"/>
<dbReference type="Proteomes" id="UP000031036">
    <property type="component" value="Unassembled WGS sequence"/>
</dbReference>
<dbReference type="GO" id="GO:0016020">
    <property type="term" value="C:membrane"/>
    <property type="evidence" value="ECO:0007669"/>
    <property type="project" value="UniProtKB-SubCell"/>
</dbReference>
<dbReference type="InterPro" id="IPR001791">
    <property type="entry name" value="Laminin_G"/>
</dbReference>
<name>A0A0B2V6A0_TOXCA</name>
<protein>
    <submittedName>
        <fullName evidence="3">Agrin</fullName>
    </submittedName>
</protein>
<reference evidence="3 4" key="1">
    <citation type="submission" date="2014-11" db="EMBL/GenBank/DDBJ databases">
        <title>Genetic blueprint of the zoonotic pathogen Toxocara canis.</title>
        <authorList>
            <person name="Zhu X.-Q."/>
            <person name="Korhonen P.K."/>
            <person name="Cai H."/>
            <person name="Young N.D."/>
            <person name="Nejsum P."/>
            <person name="von Samson-Himmelstjerna G."/>
            <person name="Boag P.R."/>
            <person name="Tan P."/>
            <person name="Li Q."/>
            <person name="Min J."/>
            <person name="Yang Y."/>
            <person name="Wang X."/>
            <person name="Fang X."/>
            <person name="Hall R.S."/>
            <person name="Hofmann A."/>
            <person name="Sternberg P.W."/>
            <person name="Jex A.R."/>
            <person name="Gasser R.B."/>
        </authorList>
    </citation>
    <scope>NUCLEOTIDE SEQUENCE [LARGE SCALE GENOMIC DNA]</scope>
    <source>
        <strain evidence="3">PN_DK_2014</strain>
    </source>
</reference>
<sequence>TEIYSFKQRTIYADIQLWRAQQRWSVRNGGSCADRTVLCEQLCIAISEEVYECGCWDGHVLLNDGLGCVANESKLVFEFSKESARETPSEIAAIGFNGRTYVQFHAPESAYLETNVTIEFSFAEEHDGIIFYAGEFEGNDFISISMDGKDIILRFDCGEGTVEDLYSGPFEKNIWHTLNVRRKFCSRSEIKVDTENMMYDDIKELTNYKGITIEQGLYIGGAPSNVSRLHERTAVVNGFRGCIRKLIVNGVKLFDATTATNLAVGRSEPCRRSSFIDTASVRKFDAVDPPARSENDSATLDDTFIFNRSSHIDGFVLPLDDPDEAIEAVASRKRLFAPKVAEFDGDAYVKLDAPPDVDVYLELSFHLKPIEPDGLVYLHCSKSRCLAIYLENGYLNTQYSLGADRVILRSAFPLTLNGWHKAEIWRSGRAGLMKATHKGMLLTKREQTASAELFEREFLLMGHVKFQSESI</sequence>
<evidence type="ECO:0000259" key="2">
    <source>
        <dbReference type="PROSITE" id="PS50025"/>
    </source>
</evidence>
<gene>
    <name evidence="3" type="primary">AGRN</name>
    <name evidence="3" type="ORF">Tcan_09050</name>
</gene>
<accession>A0A0B2V6A0</accession>
<dbReference type="Pfam" id="PF02210">
    <property type="entry name" value="Laminin_G_2"/>
    <property type="match status" value="1"/>
</dbReference>
<evidence type="ECO:0000256" key="1">
    <source>
        <dbReference type="PROSITE-ProRule" id="PRU00122"/>
    </source>
</evidence>
<dbReference type="PROSITE" id="PS50025">
    <property type="entry name" value="LAM_G_DOMAIN"/>
    <property type="match status" value="1"/>
</dbReference>
<dbReference type="InterPro" id="IPR013320">
    <property type="entry name" value="ConA-like_dom_sf"/>
</dbReference>
<dbReference type="EMBL" id="JPKZ01001964">
    <property type="protein sequence ID" value="KHN78951.1"/>
    <property type="molecule type" value="Genomic_DNA"/>
</dbReference>
<comment type="caution">
    <text evidence="1">Lacks conserved residue(s) required for the propagation of feature annotation.</text>
</comment>
<dbReference type="AlphaFoldDB" id="A0A0B2V6A0"/>
<dbReference type="SUPFAM" id="SSF49899">
    <property type="entry name" value="Concanavalin A-like lectins/glucanases"/>
    <property type="match status" value="2"/>
</dbReference>
<dbReference type="Pfam" id="PF00054">
    <property type="entry name" value="Laminin_G_1"/>
    <property type="match status" value="1"/>
</dbReference>
<dbReference type="CDD" id="cd00110">
    <property type="entry name" value="LamG"/>
    <property type="match status" value="2"/>
</dbReference>
<dbReference type="SUPFAM" id="SSF57196">
    <property type="entry name" value="EGF/Laminin"/>
    <property type="match status" value="1"/>
</dbReference>
<dbReference type="PANTHER" id="PTHR15036">
    <property type="entry name" value="PIKACHURIN-LIKE PROTEIN"/>
    <property type="match status" value="1"/>
</dbReference>
<keyword evidence="4" id="KW-1185">Reference proteome</keyword>
<dbReference type="PANTHER" id="PTHR15036:SF85">
    <property type="entry name" value="SP2353, ISOFORM A"/>
    <property type="match status" value="1"/>
</dbReference>
<feature type="non-terminal residue" evidence="3">
    <location>
        <position position="1"/>
    </location>
</feature>
<proteinExistence type="predicted"/>
<dbReference type="Gene3D" id="2.60.120.200">
    <property type="match status" value="2"/>
</dbReference>
<evidence type="ECO:0000313" key="4">
    <source>
        <dbReference type="Proteomes" id="UP000031036"/>
    </source>
</evidence>
<evidence type="ECO:0000313" key="3">
    <source>
        <dbReference type="EMBL" id="KHN78951.1"/>
    </source>
</evidence>
<dbReference type="SMART" id="SM00282">
    <property type="entry name" value="LamG"/>
    <property type="match status" value="2"/>
</dbReference>
<dbReference type="STRING" id="6265.A0A0B2V6A0"/>
<dbReference type="Gene3D" id="2.10.25.10">
    <property type="entry name" value="Laminin"/>
    <property type="match status" value="1"/>
</dbReference>
<organism evidence="3 4">
    <name type="scientific">Toxocara canis</name>
    <name type="common">Canine roundworm</name>
    <dbReference type="NCBI Taxonomy" id="6265"/>
    <lineage>
        <taxon>Eukaryota</taxon>
        <taxon>Metazoa</taxon>
        <taxon>Ecdysozoa</taxon>
        <taxon>Nematoda</taxon>
        <taxon>Chromadorea</taxon>
        <taxon>Rhabditida</taxon>
        <taxon>Spirurina</taxon>
        <taxon>Ascaridomorpha</taxon>
        <taxon>Ascaridoidea</taxon>
        <taxon>Toxocaridae</taxon>
        <taxon>Toxocara</taxon>
    </lineage>
</organism>